<evidence type="ECO:0000313" key="2">
    <source>
        <dbReference type="Proteomes" id="UP000241229"/>
    </source>
</evidence>
<dbReference type="InterPro" id="IPR045499">
    <property type="entry name" value="DUF6492"/>
</dbReference>
<protein>
    <submittedName>
        <fullName evidence="1">Uncharacterized protein</fullName>
    </submittedName>
</protein>
<dbReference type="Proteomes" id="UP000241229">
    <property type="component" value="Unassembled WGS sequence"/>
</dbReference>
<organism evidence="1 2">
    <name type="scientific">Kumtagia ephedrae</name>
    <dbReference type="NCBI Taxonomy" id="2116701"/>
    <lineage>
        <taxon>Bacteria</taxon>
        <taxon>Pseudomonadati</taxon>
        <taxon>Pseudomonadota</taxon>
        <taxon>Alphaproteobacteria</taxon>
        <taxon>Hyphomicrobiales</taxon>
        <taxon>Phyllobacteriaceae</taxon>
        <taxon>Kumtagia</taxon>
    </lineage>
</organism>
<name>A0A2P7RNC4_9HYPH</name>
<dbReference type="AlphaFoldDB" id="A0A2P7RNC4"/>
<gene>
    <name evidence="1" type="ORF">C7I84_27285</name>
</gene>
<comment type="caution">
    <text evidence="1">The sequence shown here is derived from an EMBL/GenBank/DDBJ whole genome shotgun (WGS) entry which is preliminary data.</text>
</comment>
<dbReference type="EMBL" id="PXYK01000041">
    <property type="protein sequence ID" value="PSJ51714.1"/>
    <property type="molecule type" value="Genomic_DNA"/>
</dbReference>
<dbReference type="Pfam" id="PF20102">
    <property type="entry name" value="DUF6492"/>
    <property type="match status" value="1"/>
</dbReference>
<evidence type="ECO:0000313" key="1">
    <source>
        <dbReference type="EMBL" id="PSJ51714.1"/>
    </source>
</evidence>
<proteinExistence type="predicted"/>
<keyword evidence="2" id="KW-1185">Reference proteome</keyword>
<dbReference type="OrthoDB" id="571298at2"/>
<accession>A0A2P7RNC4</accession>
<sequence length="287" mass="33135">MVTASYAPDFERCRLLCETADRHVAGMAHHYILVEGRDVALFRRLETPRRTVVDERDILPRWLRPFDDPLSGFRRRIWLSLRTQPLRGWHVQQLRRIAIARHVAEEVLVFCDSDVAFLRPFDLSSFRRDGRTRLFRRDHDLFNEGLDGHVQQRIWSVNAAKLLGLASLEGVGHDYITTLIAWDRETVLAMCDHIERVNRRHWVAAVGAARKFSECMIYGRYVDEVIGGEGHFHDAEEFCNVLWYGKPMSDDEFRAFVAGMAPGQVAVGMQSFIGTDVARLRKLVLES</sequence>
<reference evidence="1 2" key="1">
    <citation type="submission" date="2018-03" db="EMBL/GenBank/DDBJ databases">
        <title>The draft genome of Mesorhizobium sp. 6GN-30.</title>
        <authorList>
            <person name="Liu L."/>
            <person name="Li L."/>
            <person name="Wang T."/>
            <person name="Zhang X."/>
            <person name="Liang L."/>
        </authorList>
    </citation>
    <scope>NUCLEOTIDE SEQUENCE [LARGE SCALE GENOMIC DNA]</scope>
    <source>
        <strain evidence="1 2">6GN30</strain>
    </source>
</reference>